<dbReference type="GO" id="GO:0034335">
    <property type="term" value="F:DNA negative supercoiling activity"/>
    <property type="evidence" value="ECO:0007669"/>
    <property type="project" value="UniProtKB-ARBA"/>
</dbReference>
<evidence type="ECO:0000256" key="7">
    <source>
        <dbReference type="ARBA" id="ARBA00023029"/>
    </source>
</evidence>
<dbReference type="AlphaFoldDB" id="A0A4Q1CHS6"/>
<dbReference type="InterPro" id="IPR001241">
    <property type="entry name" value="Topo_IIA"/>
</dbReference>
<dbReference type="GO" id="GO:0005524">
    <property type="term" value="F:ATP binding"/>
    <property type="evidence" value="ECO:0007669"/>
    <property type="project" value="UniProtKB-UniRule"/>
</dbReference>
<dbReference type="Pfam" id="PF01751">
    <property type="entry name" value="Toprim"/>
    <property type="match status" value="1"/>
</dbReference>
<evidence type="ECO:0000313" key="12">
    <source>
        <dbReference type="EMBL" id="RXK59897.1"/>
    </source>
</evidence>
<protein>
    <recommendedName>
        <fullName evidence="10">DNA gyrase subunit B</fullName>
        <ecNumber evidence="10">5.6.2.2</ecNumber>
    </recommendedName>
</protein>
<dbReference type="NCBIfam" id="NF004189">
    <property type="entry name" value="PRK05644.1"/>
    <property type="match status" value="1"/>
</dbReference>
<keyword evidence="8" id="KW-0238">DNA-binding</keyword>
<dbReference type="FunFam" id="3.30.230.10:FF:000005">
    <property type="entry name" value="DNA gyrase subunit B"/>
    <property type="match status" value="1"/>
</dbReference>
<dbReference type="InterPro" id="IPR011557">
    <property type="entry name" value="GyrB"/>
</dbReference>
<dbReference type="Pfam" id="PF02518">
    <property type="entry name" value="HATPase_c"/>
    <property type="match status" value="1"/>
</dbReference>
<dbReference type="GO" id="GO:0006265">
    <property type="term" value="P:DNA topological change"/>
    <property type="evidence" value="ECO:0007669"/>
    <property type="project" value="UniProtKB-UniRule"/>
</dbReference>
<dbReference type="InterPro" id="IPR003594">
    <property type="entry name" value="HATPase_dom"/>
</dbReference>
<evidence type="ECO:0000256" key="8">
    <source>
        <dbReference type="ARBA" id="ARBA00023125"/>
    </source>
</evidence>
<sequence>MSTELQETALDAAAQSAGYGADSIQVLEGLEAVRKRPAMYIGDISEKGLHHLVYEVVDNSIDEALAGYCKNITVNIHEDNSISVQDDGRGIPTAMHTKEKRSALEVVMTVLHAGGKFDKGSYKVSGGLHGVGVSCVNALSTKLHVTVQREGKMFEQEYRIGIPQYAVREIGTSDATGTRVHFWPDGSIFTVTLYKKEILEARLRELAFLNKGIRITLNDLRELDEAGATYTNTFYSEGGIVEFVEMIDRNGKRDPLLPSVVYMEGRDEQSNVAVEVAMIYNNSYNEHIFSYVNNINTIEGGTHVTGFRRAITRIFTAYGKREGLFEKAKVDVEGDDFREGLSAIVSVKVPEPQFEGQTKTKLGNSEVAGIVESTVGRTLEAYLEENPKDAKNIVQKIILAAQARAAARKARELVQRKTVLTGGGLPGKLADCSDRDPERCELYLVEGDSAGGTAKQGRDRSFQAILPLRGKILNVEKAMEHKIYDNEEIRNMFTALGVKMGTPEDPKALDISKLRYHKIIIMTDADVDGSHIATLILTFFFRYMTTLVEQGYLYLAQPPLYQVKKGKEMAYAWNEEQRKEYVAKFGGGKDESVGVQRYKGLGEMNADQLWETTMNPATRALKMVTIESAAEADRVFSMLMGDEVAPRREFIETHAKYANIDV</sequence>
<dbReference type="GO" id="GO:0005694">
    <property type="term" value="C:chromosome"/>
    <property type="evidence" value="ECO:0007669"/>
    <property type="project" value="InterPro"/>
</dbReference>
<proteinExistence type="inferred from homology"/>
<dbReference type="SUPFAM" id="SSF55874">
    <property type="entry name" value="ATPase domain of HSP90 chaperone/DNA topoisomerase II/histidine kinase"/>
    <property type="match status" value="1"/>
</dbReference>
<organism evidence="12 13">
    <name type="scientific">Lacibacter luteus</name>
    <dbReference type="NCBI Taxonomy" id="2508719"/>
    <lineage>
        <taxon>Bacteria</taxon>
        <taxon>Pseudomonadati</taxon>
        <taxon>Bacteroidota</taxon>
        <taxon>Chitinophagia</taxon>
        <taxon>Chitinophagales</taxon>
        <taxon>Chitinophagaceae</taxon>
        <taxon>Lacibacter</taxon>
    </lineage>
</organism>
<dbReference type="SUPFAM" id="SSF54211">
    <property type="entry name" value="Ribosomal protein S5 domain 2-like"/>
    <property type="match status" value="1"/>
</dbReference>
<dbReference type="HAMAP" id="MF_01898">
    <property type="entry name" value="GyrB"/>
    <property type="match status" value="1"/>
</dbReference>
<keyword evidence="9 10" id="KW-0413">Isomerase</keyword>
<feature type="site" description="Interaction with DNA" evidence="10">
    <location>
        <position position="474"/>
    </location>
</feature>
<dbReference type="PROSITE" id="PS00177">
    <property type="entry name" value="TOPOISOMERASE_II"/>
    <property type="match status" value="1"/>
</dbReference>
<evidence type="ECO:0000256" key="2">
    <source>
        <dbReference type="ARBA" id="ARBA00010708"/>
    </source>
</evidence>
<evidence type="ECO:0000256" key="9">
    <source>
        <dbReference type="ARBA" id="ARBA00023235"/>
    </source>
</evidence>
<evidence type="ECO:0000256" key="1">
    <source>
        <dbReference type="ARBA" id="ARBA00000185"/>
    </source>
</evidence>
<dbReference type="InterPro" id="IPR013759">
    <property type="entry name" value="Topo_IIA_B_C"/>
</dbReference>
<dbReference type="InterPro" id="IPR002288">
    <property type="entry name" value="DNA_gyrase_B_C"/>
</dbReference>
<feature type="site" description="Interaction with DNA" evidence="10">
    <location>
        <position position="471"/>
    </location>
</feature>
<dbReference type="EMBL" id="SDHW01000003">
    <property type="protein sequence ID" value="RXK59897.1"/>
    <property type="molecule type" value="Genomic_DNA"/>
</dbReference>
<feature type="domain" description="Toprim" evidence="11">
    <location>
        <begin position="440"/>
        <end position="559"/>
    </location>
</feature>
<evidence type="ECO:0000256" key="5">
    <source>
        <dbReference type="ARBA" id="ARBA00022840"/>
    </source>
</evidence>
<dbReference type="FunFam" id="3.30.565.10:FF:000002">
    <property type="entry name" value="DNA gyrase subunit B"/>
    <property type="match status" value="1"/>
</dbReference>
<dbReference type="InterPro" id="IPR013506">
    <property type="entry name" value="Topo_IIA_bsu_dom2"/>
</dbReference>
<comment type="subunit">
    <text evidence="10">Heterotetramer, composed of two GyrA and two GyrB chains. In the heterotetramer, GyrA contains the active site tyrosine that forms a transient covalent intermediate with DNA, while GyrB binds cofactors and catalyzes ATP hydrolysis.</text>
</comment>
<dbReference type="Gene3D" id="3.40.50.670">
    <property type="match status" value="1"/>
</dbReference>
<dbReference type="SUPFAM" id="SSF56719">
    <property type="entry name" value="Type II DNA topoisomerase"/>
    <property type="match status" value="1"/>
</dbReference>
<keyword evidence="6 10" id="KW-0460">Magnesium</keyword>
<comment type="caution">
    <text evidence="12">The sequence shown here is derived from an EMBL/GenBank/DDBJ whole genome shotgun (WGS) entry which is preliminary data.</text>
</comment>
<comment type="function">
    <text evidence="10">A type II topoisomerase that negatively supercoils closed circular double-stranded (ds) DNA in an ATP-dependent manner to modulate DNA topology and maintain chromosomes in an underwound state. Negative supercoiling favors strand separation, and DNA replication, transcription, recombination and repair, all of which involve strand separation. Also able to catalyze the interconversion of other topological isomers of dsDNA rings, including catenanes and knotted rings. Type II topoisomerases break and join 2 DNA strands simultaneously in an ATP-dependent manner.</text>
</comment>
<feature type="binding site" evidence="10">
    <location>
        <position position="526"/>
    </location>
    <ligand>
        <name>Mg(2+)</name>
        <dbReference type="ChEBI" id="CHEBI:18420"/>
        <label>2</label>
    </ligand>
</feature>
<dbReference type="InterPro" id="IPR020568">
    <property type="entry name" value="Ribosomal_Su5_D2-typ_SF"/>
</dbReference>
<dbReference type="CDD" id="cd03366">
    <property type="entry name" value="TOPRIM_TopoIIA_GyrB"/>
    <property type="match status" value="1"/>
</dbReference>
<comment type="catalytic activity">
    <reaction evidence="1 10">
        <text>ATP-dependent breakage, passage and rejoining of double-stranded DNA.</text>
        <dbReference type="EC" id="5.6.2.2"/>
    </reaction>
</comment>
<evidence type="ECO:0000256" key="4">
    <source>
        <dbReference type="ARBA" id="ARBA00022741"/>
    </source>
</evidence>
<feature type="binding site" evidence="10">
    <location>
        <position position="524"/>
    </location>
    <ligand>
        <name>Mg(2+)</name>
        <dbReference type="ChEBI" id="CHEBI:18420"/>
        <label>1</label>
        <note>catalytic</note>
    </ligand>
</feature>
<comment type="subcellular location">
    <subcellularLocation>
        <location evidence="10">Cytoplasm</location>
    </subcellularLocation>
</comment>
<dbReference type="InterPro" id="IPR014721">
    <property type="entry name" value="Ribsml_uS5_D2-typ_fold_subgr"/>
</dbReference>
<keyword evidence="10" id="KW-0963">Cytoplasm</keyword>
<dbReference type="Gene3D" id="3.30.565.10">
    <property type="entry name" value="Histidine kinase-like ATPase, C-terminal domain"/>
    <property type="match status" value="1"/>
</dbReference>
<dbReference type="CDD" id="cd00822">
    <property type="entry name" value="TopoII_Trans_DNA_gyrase"/>
    <property type="match status" value="1"/>
</dbReference>
<dbReference type="GO" id="GO:0003677">
    <property type="term" value="F:DNA binding"/>
    <property type="evidence" value="ECO:0007669"/>
    <property type="project" value="UniProtKB-KW"/>
</dbReference>
<dbReference type="InterPro" id="IPR006171">
    <property type="entry name" value="TOPRIM_dom"/>
</dbReference>
<evidence type="ECO:0000313" key="13">
    <source>
        <dbReference type="Proteomes" id="UP000290204"/>
    </source>
</evidence>
<evidence type="ECO:0000256" key="10">
    <source>
        <dbReference type="HAMAP-Rule" id="MF_01898"/>
    </source>
</evidence>
<accession>A0A4Q1CHS6</accession>
<dbReference type="Pfam" id="PF00986">
    <property type="entry name" value="DNA_gyraseB_C"/>
    <property type="match status" value="1"/>
</dbReference>
<dbReference type="PRINTS" id="PR00418">
    <property type="entry name" value="TPI2FAMILY"/>
</dbReference>
<dbReference type="PRINTS" id="PR01159">
    <property type="entry name" value="DNAGYRASEB"/>
</dbReference>
<dbReference type="InterPro" id="IPR013760">
    <property type="entry name" value="Topo_IIA-like_dom_sf"/>
</dbReference>
<dbReference type="SMART" id="SM00387">
    <property type="entry name" value="HATPase_c"/>
    <property type="match status" value="1"/>
</dbReference>
<dbReference type="NCBIfam" id="NF011501">
    <property type="entry name" value="PRK14939.1"/>
    <property type="match status" value="1"/>
</dbReference>
<comment type="cofactor">
    <cofactor evidence="10">
        <name>Mg(2+)</name>
        <dbReference type="ChEBI" id="CHEBI:18420"/>
    </cofactor>
    <cofactor evidence="10">
        <name>Mn(2+)</name>
        <dbReference type="ChEBI" id="CHEBI:29035"/>
    </cofactor>
    <cofactor evidence="10">
        <name>Ca(2+)</name>
        <dbReference type="ChEBI" id="CHEBI:29108"/>
    </cofactor>
    <text evidence="10">Binds two Mg(2+) per subunit. The magnesium ions form salt bridges with both the protein and the DNA. Can also accept other divalent metal cations, such as Mn(2+) or Ca(2+).</text>
</comment>
<dbReference type="FunFam" id="3.40.50.670:FF:000002">
    <property type="entry name" value="DNA gyrase subunit B"/>
    <property type="match status" value="1"/>
</dbReference>
<dbReference type="Proteomes" id="UP000290204">
    <property type="component" value="Unassembled WGS sequence"/>
</dbReference>
<comment type="miscellaneous">
    <text evidence="10">Few gyrases are as efficient as E.coli at forming negative supercoils. Not all organisms have 2 type II topoisomerases; in organisms with a single type II topoisomerase this enzyme also has to decatenate newly replicated chromosomes.</text>
</comment>
<dbReference type="SMART" id="SM00433">
    <property type="entry name" value="TOP2c"/>
    <property type="match status" value="1"/>
</dbReference>
<dbReference type="Gene3D" id="3.30.230.10">
    <property type="match status" value="1"/>
</dbReference>
<dbReference type="RefSeq" id="WP_129131271.1">
    <property type="nucleotide sequence ID" value="NZ_SDHW01000003.1"/>
</dbReference>
<evidence type="ECO:0000256" key="3">
    <source>
        <dbReference type="ARBA" id="ARBA00022723"/>
    </source>
</evidence>
<dbReference type="Pfam" id="PF00204">
    <property type="entry name" value="DNA_gyraseB"/>
    <property type="match status" value="1"/>
</dbReference>
<keyword evidence="5 10" id="KW-0067">ATP-binding</keyword>
<dbReference type="InterPro" id="IPR018522">
    <property type="entry name" value="TopoIIA_CS"/>
</dbReference>
<evidence type="ECO:0000256" key="6">
    <source>
        <dbReference type="ARBA" id="ARBA00022842"/>
    </source>
</evidence>
<gene>
    <name evidence="10 12" type="primary">gyrB</name>
    <name evidence="12" type="ORF">ESA94_12670</name>
</gene>
<evidence type="ECO:0000259" key="11">
    <source>
        <dbReference type="PROSITE" id="PS50880"/>
    </source>
</evidence>
<feature type="binding site" evidence="10">
    <location>
        <position position="446"/>
    </location>
    <ligand>
        <name>Mg(2+)</name>
        <dbReference type="ChEBI" id="CHEBI:18420"/>
        <label>1</label>
        <note>catalytic</note>
    </ligand>
</feature>
<dbReference type="GO" id="GO:0006261">
    <property type="term" value="P:DNA-templated DNA replication"/>
    <property type="evidence" value="ECO:0007669"/>
    <property type="project" value="UniProtKB-UniRule"/>
</dbReference>
<comment type="similarity">
    <text evidence="2 10">Belongs to the type II topoisomerase GyrB family.</text>
</comment>
<keyword evidence="3 10" id="KW-0479">Metal-binding</keyword>
<dbReference type="OrthoDB" id="9802808at2"/>
<dbReference type="InterPro" id="IPR000565">
    <property type="entry name" value="Topo_IIA_B"/>
</dbReference>
<dbReference type="NCBIfam" id="TIGR01059">
    <property type="entry name" value="gyrB"/>
    <property type="match status" value="1"/>
</dbReference>
<dbReference type="CDD" id="cd16928">
    <property type="entry name" value="HATPase_GyrB-like"/>
    <property type="match status" value="1"/>
</dbReference>
<keyword evidence="7 10" id="KW-0799">Topoisomerase</keyword>
<name>A0A4Q1CHS6_9BACT</name>
<dbReference type="GO" id="GO:0046872">
    <property type="term" value="F:metal ion binding"/>
    <property type="evidence" value="ECO:0007669"/>
    <property type="project" value="UniProtKB-KW"/>
</dbReference>
<dbReference type="InterPro" id="IPR034160">
    <property type="entry name" value="TOPRIM_GyrB"/>
</dbReference>
<dbReference type="PANTHER" id="PTHR45866">
    <property type="entry name" value="DNA GYRASE/TOPOISOMERASE SUBUNIT B"/>
    <property type="match status" value="1"/>
</dbReference>
<dbReference type="PANTHER" id="PTHR45866:SF1">
    <property type="entry name" value="DNA GYRASE SUBUNIT B, MITOCHONDRIAL"/>
    <property type="match status" value="1"/>
</dbReference>
<dbReference type="EC" id="5.6.2.2" evidence="10"/>
<dbReference type="GO" id="GO:0005737">
    <property type="term" value="C:cytoplasm"/>
    <property type="evidence" value="ECO:0007669"/>
    <property type="project" value="UniProtKB-SubCell"/>
</dbReference>
<dbReference type="InterPro" id="IPR036890">
    <property type="entry name" value="HATPase_C_sf"/>
</dbReference>
<dbReference type="PROSITE" id="PS50880">
    <property type="entry name" value="TOPRIM"/>
    <property type="match status" value="1"/>
</dbReference>
<keyword evidence="13" id="KW-1185">Reference proteome</keyword>
<keyword evidence="4 10" id="KW-0547">Nucleotide-binding</keyword>
<reference evidence="12 13" key="1">
    <citation type="submission" date="2019-01" db="EMBL/GenBank/DDBJ databases">
        <title>Lacibacter sp. strain TTM-7.</title>
        <authorList>
            <person name="Chen W.-M."/>
        </authorList>
    </citation>
    <scope>NUCLEOTIDE SEQUENCE [LARGE SCALE GENOMIC DNA]</scope>
    <source>
        <strain evidence="12 13">TTM-7</strain>
    </source>
</reference>
<feature type="binding site" evidence="10">
    <location>
        <position position="524"/>
    </location>
    <ligand>
        <name>Mg(2+)</name>
        <dbReference type="ChEBI" id="CHEBI:18420"/>
        <label>2</label>
    </ligand>
</feature>